<name>A0AAE1ACZ1_9GAST</name>
<comment type="caution">
    <text evidence="2">The sequence shown here is derived from an EMBL/GenBank/DDBJ whole genome shotgun (WGS) entry which is preliminary data.</text>
</comment>
<dbReference type="Proteomes" id="UP001283361">
    <property type="component" value="Unassembled WGS sequence"/>
</dbReference>
<protein>
    <submittedName>
        <fullName evidence="2">Uncharacterized protein</fullName>
    </submittedName>
</protein>
<reference evidence="2" key="1">
    <citation type="journal article" date="2023" name="G3 (Bethesda)">
        <title>A reference genome for the long-term kleptoplast-retaining sea slug Elysia crispata morphotype clarki.</title>
        <authorList>
            <person name="Eastman K.E."/>
            <person name="Pendleton A.L."/>
            <person name="Shaikh M.A."/>
            <person name="Suttiyut T."/>
            <person name="Ogas R."/>
            <person name="Tomko P."/>
            <person name="Gavelis G."/>
            <person name="Widhalm J.R."/>
            <person name="Wisecaver J.H."/>
        </authorList>
    </citation>
    <scope>NUCLEOTIDE SEQUENCE</scope>
    <source>
        <strain evidence="2">ECLA1</strain>
    </source>
</reference>
<evidence type="ECO:0000313" key="3">
    <source>
        <dbReference type="Proteomes" id="UP001283361"/>
    </source>
</evidence>
<evidence type="ECO:0000313" key="2">
    <source>
        <dbReference type="EMBL" id="KAK3784971.1"/>
    </source>
</evidence>
<gene>
    <name evidence="2" type="ORF">RRG08_062716</name>
</gene>
<proteinExistence type="predicted"/>
<accession>A0AAE1ACZ1</accession>
<organism evidence="2 3">
    <name type="scientific">Elysia crispata</name>
    <name type="common">lettuce slug</name>
    <dbReference type="NCBI Taxonomy" id="231223"/>
    <lineage>
        <taxon>Eukaryota</taxon>
        <taxon>Metazoa</taxon>
        <taxon>Spiralia</taxon>
        <taxon>Lophotrochozoa</taxon>
        <taxon>Mollusca</taxon>
        <taxon>Gastropoda</taxon>
        <taxon>Heterobranchia</taxon>
        <taxon>Euthyneura</taxon>
        <taxon>Panpulmonata</taxon>
        <taxon>Sacoglossa</taxon>
        <taxon>Placobranchoidea</taxon>
        <taxon>Plakobranchidae</taxon>
        <taxon>Elysia</taxon>
    </lineage>
</organism>
<dbReference type="AlphaFoldDB" id="A0AAE1ACZ1"/>
<feature type="region of interest" description="Disordered" evidence="1">
    <location>
        <begin position="1"/>
        <end position="66"/>
    </location>
</feature>
<keyword evidence="3" id="KW-1185">Reference proteome</keyword>
<sequence length="292" mass="31612">MCQSLASGGKLQGRNELGGGVGLVLSNTPGNGESKQESRALSPGLDESSGQIRSDTVTRGHNDDSEQVPGFISVELQLDRCSTSNSGSNSLLTLAIRRASPRHSLTMMHQENNSEARYTREDVSSLPAGILFSGPVLRVLCKLDWERVGERALTVCGRKDSHGVWEKGLSRCVGERTHTVCGRKGSQGVWEKRLSRCEGERALTVCGRKGSHGVREKGLSRCVGERALTVCGRRAWMKSVVALGVGLWAVRKLSVEQSHHHPNSNMAAAVFPVVVHGRPVMLMQHANQKSNT</sequence>
<evidence type="ECO:0000256" key="1">
    <source>
        <dbReference type="SAM" id="MobiDB-lite"/>
    </source>
</evidence>
<dbReference type="EMBL" id="JAWDGP010002178">
    <property type="protein sequence ID" value="KAK3784971.1"/>
    <property type="molecule type" value="Genomic_DNA"/>
</dbReference>